<gene>
    <name evidence="1" type="ORF">A3840_01495</name>
</gene>
<organism evidence="1 2">
    <name type="scientific">Devosia elaeis</name>
    <dbReference type="NCBI Taxonomy" id="1770058"/>
    <lineage>
        <taxon>Bacteria</taxon>
        <taxon>Pseudomonadati</taxon>
        <taxon>Pseudomonadota</taxon>
        <taxon>Alphaproteobacteria</taxon>
        <taxon>Hyphomicrobiales</taxon>
        <taxon>Devosiaceae</taxon>
        <taxon>Devosia</taxon>
    </lineage>
</organism>
<dbReference type="Proteomes" id="UP000078389">
    <property type="component" value="Unassembled WGS sequence"/>
</dbReference>
<reference evidence="1 2" key="1">
    <citation type="submission" date="2016-03" db="EMBL/GenBank/DDBJ databases">
        <title>Genome sequencing of Devosia sp. S37.</title>
        <authorList>
            <person name="Mohd Nor M."/>
        </authorList>
    </citation>
    <scope>NUCLEOTIDE SEQUENCE [LARGE SCALE GENOMIC DNA]</scope>
    <source>
        <strain evidence="1 2">S37</strain>
    </source>
</reference>
<dbReference type="SUPFAM" id="SSF46785">
    <property type="entry name" value="Winged helix' DNA-binding domain"/>
    <property type="match status" value="1"/>
</dbReference>
<dbReference type="RefSeq" id="WP_067450829.1">
    <property type="nucleotide sequence ID" value="NZ_LVVY01000025.1"/>
</dbReference>
<evidence type="ECO:0008006" key="3">
    <source>
        <dbReference type="Google" id="ProtNLM"/>
    </source>
</evidence>
<dbReference type="EMBL" id="LVVY01000025">
    <property type="protein sequence ID" value="OAM81618.1"/>
    <property type="molecule type" value="Genomic_DNA"/>
</dbReference>
<dbReference type="Gene3D" id="1.10.10.10">
    <property type="entry name" value="Winged helix-like DNA-binding domain superfamily/Winged helix DNA-binding domain"/>
    <property type="match status" value="1"/>
</dbReference>
<dbReference type="InterPro" id="IPR036388">
    <property type="entry name" value="WH-like_DNA-bd_sf"/>
</dbReference>
<comment type="caution">
    <text evidence="1">The sequence shown here is derived from an EMBL/GenBank/DDBJ whole genome shotgun (WGS) entry which is preliminary data.</text>
</comment>
<evidence type="ECO:0000313" key="2">
    <source>
        <dbReference type="Proteomes" id="UP000078389"/>
    </source>
</evidence>
<dbReference type="OrthoDB" id="582199at2"/>
<keyword evidence="2" id="KW-1185">Reference proteome</keyword>
<protein>
    <recommendedName>
        <fullName evidence="3">HTH marR-type domain-containing protein</fullName>
    </recommendedName>
</protein>
<name>A0A178I4G0_9HYPH</name>
<dbReference type="InterPro" id="IPR036390">
    <property type="entry name" value="WH_DNA-bd_sf"/>
</dbReference>
<accession>A0A178I4G0</accession>
<sequence length="135" mass="14231">MAKLTTALETFHSNREGASIQLLLVFLAIAQRKTISAAQIGAEVGLSQSAVSRSVTTLGRGKVGETGLGLVAQEIDPIETRAHAIKLTTKGKALAKQLAGCLGGPAMNPPDQEMRDRARAPSEAFAGAHWEVWVD</sequence>
<proteinExistence type="predicted"/>
<evidence type="ECO:0000313" key="1">
    <source>
        <dbReference type="EMBL" id="OAM81618.1"/>
    </source>
</evidence>
<dbReference type="AlphaFoldDB" id="A0A178I4G0"/>